<dbReference type="GeneID" id="108569683"/>
<feature type="domain" description="CRIB" evidence="6">
    <location>
        <begin position="37"/>
        <end position="50"/>
    </location>
</feature>
<dbReference type="CDD" id="cd21762">
    <property type="entry name" value="WH2"/>
    <property type="match status" value="1"/>
</dbReference>
<comment type="subcellular location">
    <subcellularLocation>
        <location evidence="1">Cytoplasm</location>
        <location evidence="1">Cytoskeleton</location>
    </subcellularLocation>
</comment>
<proteinExistence type="predicted"/>
<evidence type="ECO:0000313" key="8">
    <source>
        <dbReference type="Proteomes" id="UP000695000"/>
    </source>
</evidence>
<evidence type="ECO:0000256" key="4">
    <source>
        <dbReference type="ARBA" id="ARBA00023212"/>
    </source>
</evidence>
<feature type="compositionally biased region" description="Acidic residues" evidence="5">
    <location>
        <begin position="234"/>
        <end position="244"/>
    </location>
</feature>
<name>A0ABM1NJ12_NICVS</name>
<dbReference type="InterPro" id="IPR011026">
    <property type="entry name" value="WAS_C"/>
</dbReference>
<reference evidence="9" key="1">
    <citation type="submission" date="2025-08" db="UniProtKB">
        <authorList>
            <consortium name="RefSeq"/>
        </authorList>
    </citation>
    <scope>IDENTIFICATION</scope>
    <source>
        <tissue evidence="9">Whole Larva</tissue>
    </source>
</reference>
<accession>A0ABM1NJ12</accession>
<dbReference type="PROSITE" id="PS51082">
    <property type="entry name" value="WH2"/>
    <property type="match status" value="1"/>
</dbReference>
<evidence type="ECO:0000256" key="5">
    <source>
        <dbReference type="SAM" id="MobiDB-lite"/>
    </source>
</evidence>
<dbReference type="InterPro" id="IPR036936">
    <property type="entry name" value="CRIB_dom_sf"/>
</dbReference>
<dbReference type="InterPro" id="IPR003124">
    <property type="entry name" value="WH2_dom"/>
</dbReference>
<evidence type="ECO:0000256" key="2">
    <source>
        <dbReference type="ARBA" id="ARBA00022490"/>
    </source>
</evidence>
<feature type="compositionally biased region" description="Pro residues" evidence="5">
    <location>
        <begin position="129"/>
        <end position="148"/>
    </location>
</feature>
<dbReference type="PROSITE" id="PS50108">
    <property type="entry name" value="CRIB"/>
    <property type="match status" value="1"/>
</dbReference>
<dbReference type="Gene3D" id="3.90.810.10">
    <property type="entry name" value="CRIB domain"/>
    <property type="match status" value="1"/>
</dbReference>
<dbReference type="RefSeq" id="XP_017786812.1">
    <property type="nucleotide sequence ID" value="XM_017931323.1"/>
</dbReference>
<dbReference type="SUPFAM" id="SSF47912">
    <property type="entry name" value="Wiscott-Aldrich syndrome protein, WASP, C-terminal domain"/>
    <property type="match status" value="1"/>
</dbReference>
<dbReference type="Gene3D" id="6.10.280.150">
    <property type="match status" value="1"/>
</dbReference>
<feature type="region of interest" description="Disordered" evidence="5">
    <location>
        <begin position="100"/>
        <end position="154"/>
    </location>
</feature>
<organism evidence="8 9">
    <name type="scientific">Nicrophorus vespilloides</name>
    <name type="common">Boreal carrion beetle</name>
    <dbReference type="NCBI Taxonomy" id="110193"/>
    <lineage>
        <taxon>Eukaryota</taxon>
        <taxon>Metazoa</taxon>
        <taxon>Ecdysozoa</taxon>
        <taxon>Arthropoda</taxon>
        <taxon>Hexapoda</taxon>
        <taxon>Insecta</taxon>
        <taxon>Pterygota</taxon>
        <taxon>Neoptera</taxon>
        <taxon>Endopterygota</taxon>
        <taxon>Coleoptera</taxon>
        <taxon>Polyphaga</taxon>
        <taxon>Staphyliniformia</taxon>
        <taxon>Silphidae</taxon>
        <taxon>Nicrophorinae</taxon>
        <taxon>Nicrophorus</taxon>
    </lineage>
</organism>
<dbReference type="Proteomes" id="UP000695000">
    <property type="component" value="Unplaced"/>
</dbReference>
<keyword evidence="2" id="KW-0963">Cytoplasm</keyword>
<feature type="domain" description="WH2" evidence="7">
    <location>
        <begin position="177"/>
        <end position="194"/>
    </location>
</feature>
<evidence type="ECO:0000259" key="7">
    <source>
        <dbReference type="PROSITE" id="PS51082"/>
    </source>
</evidence>
<keyword evidence="3" id="KW-0597">Phosphoprotein</keyword>
<protein>
    <submittedName>
        <fullName evidence="9">Neural Wiskott-Aldrich syndrome protein-like</fullName>
    </submittedName>
</protein>
<dbReference type="SMART" id="SM00246">
    <property type="entry name" value="WH2"/>
    <property type="match status" value="1"/>
</dbReference>
<gene>
    <name evidence="9" type="primary">LOC108569683</name>
</gene>
<evidence type="ECO:0000256" key="3">
    <source>
        <dbReference type="ARBA" id="ARBA00022553"/>
    </source>
</evidence>
<keyword evidence="4" id="KW-0206">Cytoskeleton</keyword>
<feature type="region of interest" description="Disordered" evidence="5">
    <location>
        <begin position="223"/>
        <end position="244"/>
    </location>
</feature>
<dbReference type="Pfam" id="PF02205">
    <property type="entry name" value="WH2"/>
    <property type="match status" value="1"/>
</dbReference>
<sequence>MKREVYKYENIVFEKEKSIWKKIIPDSKKKNINKKDIGSPICFEHLAHTGLNNSFNISDNPMVAEILKEAGINNIHMTDKKTRQMVYSVIIDNMENIKKRKAKRKAPPPPTTPSCVPQRMSPKHNIAIPEPPPLENLPTIPMPPPPPLLNTVSIPAPPKIRNLSNEEENAIPAENDNRSALLESIRNGRKLKPVDINSTPKTSIDDTDRSNMIKILMDVLSKREKALQSSSDESNSEDDCEWDE</sequence>
<evidence type="ECO:0000256" key="1">
    <source>
        <dbReference type="ARBA" id="ARBA00004245"/>
    </source>
</evidence>
<evidence type="ECO:0000313" key="9">
    <source>
        <dbReference type="RefSeq" id="XP_017786812.1"/>
    </source>
</evidence>
<keyword evidence="8" id="KW-1185">Reference proteome</keyword>
<dbReference type="InterPro" id="IPR000095">
    <property type="entry name" value="CRIB_dom"/>
</dbReference>
<evidence type="ECO:0000259" key="6">
    <source>
        <dbReference type="PROSITE" id="PS50108"/>
    </source>
</evidence>